<dbReference type="GO" id="GO:0007156">
    <property type="term" value="P:homophilic cell adhesion via plasma membrane adhesion molecules"/>
    <property type="evidence" value="ECO:0007669"/>
    <property type="project" value="InterPro"/>
</dbReference>
<feature type="chain" id="PRO_5019254153" evidence="2">
    <location>
        <begin position="23"/>
        <end position="492"/>
    </location>
</feature>
<dbReference type="AlphaFoldDB" id="A0A430G3C6"/>
<gene>
    <name evidence="4" type="ORF">DAH66_11510</name>
</gene>
<keyword evidence="2" id="KW-0732">Signal</keyword>
<comment type="caution">
    <text evidence="4">The sequence shown here is derived from an EMBL/GenBank/DDBJ whole genome shotgun (WGS) entry which is preliminary data.</text>
</comment>
<organism evidence="4 5">
    <name type="scientific">Sphingomonas koreensis</name>
    <dbReference type="NCBI Taxonomy" id="93064"/>
    <lineage>
        <taxon>Bacteria</taxon>
        <taxon>Pseudomonadati</taxon>
        <taxon>Pseudomonadota</taxon>
        <taxon>Alphaproteobacteria</taxon>
        <taxon>Sphingomonadales</taxon>
        <taxon>Sphingomonadaceae</taxon>
        <taxon>Sphingomonas</taxon>
    </lineage>
</organism>
<dbReference type="SUPFAM" id="SSF49313">
    <property type="entry name" value="Cadherin-like"/>
    <property type="match status" value="1"/>
</dbReference>
<dbReference type="GO" id="GO:0005509">
    <property type="term" value="F:calcium ion binding"/>
    <property type="evidence" value="ECO:0007669"/>
    <property type="project" value="InterPro"/>
</dbReference>
<name>A0A430G3C6_9SPHN</name>
<evidence type="ECO:0000313" key="5">
    <source>
        <dbReference type="Proteomes" id="UP000287746"/>
    </source>
</evidence>
<dbReference type="GO" id="GO:0016020">
    <property type="term" value="C:membrane"/>
    <property type="evidence" value="ECO:0007669"/>
    <property type="project" value="InterPro"/>
</dbReference>
<dbReference type="PANTHER" id="PTHR19328">
    <property type="entry name" value="HEDGEHOG-INTERACTING PROTEIN"/>
    <property type="match status" value="1"/>
</dbReference>
<dbReference type="PROSITE" id="PS51257">
    <property type="entry name" value="PROKAR_LIPOPROTEIN"/>
    <property type="match status" value="1"/>
</dbReference>
<dbReference type="InterPro" id="IPR002126">
    <property type="entry name" value="Cadherin-like_dom"/>
</dbReference>
<dbReference type="PROSITE" id="PS50268">
    <property type="entry name" value="CADHERIN_2"/>
    <property type="match status" value="1"/>
</dbReference>
<protein>
    <submittedName>
        <fullName evidence="4">Cadherin domain-containing protein</fullName>
    </submittedName>
</protein>
<dbReference type="InterPro" id="IPR011041">
    <property type="entry name" value="Quinoprot_gluc/sorb_DH_b-prop"/>
</dbReference>
<dbReference type="SUPFAM" id="SSF50952">
    <property type="entry name" value="Soluble quinoprotein glucose dehydrogenase"/>
    <property type="match status" value="1"/>
</dbReference>
<feature type="domain" description="Cadherin" evidence="3">
    <location>
        <begin position="42"/>
        <end position="153"/>
    </location>
</feature>
<sequence length="492" mass="50330">MRRYLMLPVLGAAAFAAGCSSGGGNTPTPSPTPPPANRAPAFTSAATASVAENNAAVLTAAANDPDGNPLSFSIAGGADATRFAITSAGALTFAPAPNFDLPGDADGDNVYQIQLRVSDGSLSATQDVTVTVTNSREGIAVRRVGTGFSQPLYVAPIPGSAQVYVVEKGGGIWRLDPATGTKTLIRTVTNLATDGERGLLGLAVNINAPATYGEALVVATAPDGAVEIRSLSLSSPAMPYTVVLRTPHPANNNHNGGWLGFGPDGHLYAGIGDGGGGGDPDNNAQNTNLRLGKILRLAQSGGSYVAAPGNLYIAGGGDPWVFAIGLRNPFRASFAPDGRLIIGDVGQGAREEIDIVRPNQPGLNFGWRFLEGTQPFSGTAPAGLTPPATEYSHGTGPRQGRSVIGGYVYRGPVASLTGSYIFGDFISGNIWSVPYASLVAGSTLASSSYERRNLDLAPDAGTINQLASFGEDAAGNLFIVDLDGEIFMVTPG</sequence>
<dbReference type="InterPro" id="IPR011042">
    <property type="entry name" value="6-blade_b-propeller_TolB-like"/>
</dbReference>
<accession>A0A430G3C6</accession>
<reference evidence="4 5" key="1">
    <citation type="submission" date="2018-07" db="EMBL/GenBank/DDBJ databases">
        <title>Genomic and Epidemiologic Investigation of an Indolent Hospital Outbreak.</title>
        <authorList>
            <person name="Johnson R.C."/>
            <person name="Deming C."/>
            <person name="Conlan S."/>
            <person name="Zellmer C.J."/>
            <person name="Michelin A.V."/>
            <person name="Lee-Lin S."/>
            <person name="Thomas P.J."/>
            <person name="Park M."/>
            <person name="Weingarten R.A."/>
            <person name="Less J."/>
            <person name="Dekker J.P."/>
            <person name="Frank K.M."/>
            <person name="Musser K.A."/>
            <person name="Mcquiston J.R."/>
            <person name="Henderson D.K."/>
            <person name="Lau A.F."/>
            <person name="Palmore T.N."/>
            <person name="Segre J.A."/>
        </authorList>
    </citation>
    <scope>NUCLEOTIDE SEQUENCE [LARGE SCALE GENOMIC DNA]</scope>
    <source>
        <strain evidence="4 5">SK-CDC1_0717</strain>
    </source>
</reference>
<dbReference type="InterPro" id="IPR012938">
    <property type="entry name" value="Glc/Sorbosone_DH"/>
</dbReference>
<proteinExistence type="predicted"/>
<dbReference type="EMBL" id="QQYZ01000009">
    <property type="protein sequence ID" value="RSY84695.1"/>
    <property type="molecule type" value="Genomic_DNA"/>
</dbReference>
<evidence type="ECO:0000259" key="3">
    <source>
        <dbReference type="PROSITE" id="PS50268"/>
    </source>
</evidence>
<feature type="signal peptide" evidence="2">
    <location>
        <begin position="1"/>
        <end position="22"/>
    </location>
</feature>
<feature type="region of interest" description="Disordered" evidence="1">
    <location>
        <begin position="378"/>
        <end position="398"/>
    </location>
</feature>
<dbReference type="Gene3D" id="2.60.40.60">
    <property type="entry name" value="Cadherins"/>
    <property type="match status" value="1"/>
</dbReference>
<dbReference type="InterPro" id="IPR015919">
    <property type="entry name" value="Cadherin-like_sf"/>
</dbReference>
<dbReference type="CDD" id="cd11304">
    <property type="entry name" value="Cadherin_repeat"/>
    <property type="match status" value="1"/>
</dbReference>
<dbReference type="PANTHER" id="PTHR19328:SF13">
    <property type="entry name" value="HIPL1 PROTEIN"/>
    <property type="match status" value="1"/>
</dbReference>
<dbReference type="Pfam" id="PF07995">
    <property type="entry name" value="GSDH"/>
    <property type="match status" value="1"/>
</dbReference>
<dbReference type="Gene3D" id="2.120.10.30">
    <property type="entry name" value="TolB, C-terminal domain"/>
    <property type="match status" value="1"/>
</dbReference>
<evidence type="ECO:0000313" key="4">
    <source>
        <dbReference type="EMBL" id="RSY84695.1"/>
    </source>
</evidence>
<feature type="region of interest" description="Disordered" evidence="1">
    <location>
        <begin position="21"/>
        <end position="40"/>
    </location>
</feature>
<feature type="compositionally biased region" description="Pro residues" evidence="1">
    <location>
        <begin position="28"/>
        <end position="37"/>
    </location>
</feature>
<dbReference type="Proteomes" id="UP000287746">
    <property type="component" value="Unassembled WGS sequence"/>
</dbReference>
<evidence type="ECO:0000256" key="1">
    <source>
        <dbReference type="SAM" id="MobiDB-lite"/>
    </source>
</evidence>
<dbReference type="Pfam" id="PF17963">
    <property type="entry name" value="Big_9"/>
    <property type="match status" value="1"/>
</dbReference>
<evidence type="ECO:0000256" key="2">
    <source>
        <dbReference type="SAM" id="SignalP"/>
    </source>
</evidence>